<feature type="domain" description="AAA+ ATPase" evidence="1">
    <location>
        <begin position="47"/>
        <end position="171"/>
    </location>
</feature>
<comment type="caution">
    <text evidence="2">The sequence shown here is derived from an EMBL/GenBank/DDBJ whole genome shotgun (WGS) entry which is preliminary data.</text>
</comment>
<reference evidence="2 3" key="1">
    <citation type="submission" date="2018-06" db="EMBL/GenBank/DDBJ databases">
        <title>Extensive metabolic versatility and redundancy in microbially diverse, dynamic hydrothermal sediments.</title>
        <authorList>
            <person name="Dombrowski N."/>
            <person name="Teske A."/>
            <person name="Baker B.J."/>
        </authorList>
    </citation>
    <scope>NUCLEOTIDE SEQUENCE [LARGE SCALE GENOMIC DNA]</scope>
    <source>
        <strain evidence="2">B36_G15</strain>
    </source>
</reference>
<dbReference type="Proteomes" id="UP000268469">
    <property type="component" value="Unassembled WGS sequence"/>
</dbReference>
<dbReference type="InterPro" id="IPR025420">
    <property type="entry name" value="DUF4143"/>
</dbReference>
<dbReference type="PANTHER" id="PTHR33295">
    <property type="entry name" value="ATPASE"/>
    <property type="match status" value="1"/>
</dbReference>
<dbReference type="EMBL" id="QNBE01000036">
    <property type="protein sequence ID" value="RKX70544.1"/>
    <property type="molecule type" value="Genomic_DNA"/>
</dbReference>
<dbReference type="Gene3D" id="3.40.50.300">
    <property type="entry name" value="P-loop containing nucleotide triphosphate hydrolases"/>
    <property type="match status" value="1"/>
</dbReference>
<dbReference type="SUPFAM" id="SSF52540">
    <property type="entry name" value="P-loop containing nucleoside triphosphate hydrolases"/>
    <property type="match status" value="1"/>
</dbReference>
<evidence type="ECO:0000313" key="2">
    <source>
        <dbReference type="EMBL" id="RKX70544.1"/>
    </source>
</evidence>
<sequence>MSLERLGRQNPWWENAELINNDPHIVARDQSPLKWSPEIRLKIKTEADLIYALRGPRQVGKTTLLKSLIRNLLRKKINPRRIIYIDCERLGSLNYLELSEVIEGYLNWIRTSESSRLYLFIDEINFIKDWAIGIKILADAGSLRNVFLIVTGSHAIDIKRGMERLPGRRGKEGSLDLLLLPMSFREYLSALAPEIEAKLPQFETASLEEVAKIREALIYSSHLYPLFDNYLRSGGFPISASEVSVHGSIPMYVFNIYKDAIISDLQHMGRKETLFRDLLSWIFNQRENPFDWTTAARESGIGKHDTARDYLEDAESAFAWFIIYRSRNISRFVRSLRSPKKLVFMDPFIFHSLRTWSLGYSNPWEATIQFLQDPYNLGYLVESVVGSHLKRRFSNLAYWRNKLEIDFLVFREGGKVLPIEVKYQTRVGPRNQRAIHSTLKSGIILTRNFTAFDDQVISVPTPIFLSLLE</sequence>
<proteinExistence type="predicted"/>
<accession>A0A660SID1</accession>
<dbReference type="SMART" id="SM00382">
    <property type="entry name" value="AAA"/>
    <property type="match status" value="1"/>
</dbReference>
<dbReference type="Pfam" id="PF13635">
    <property type="entry name" value="DUF4143"/>
    <property type="match status" value="1"/>
</dbReference>
<dbReference type="PANTHER" id="PTHR33295:SF18">
    <property type="entry name" value="AAA+ ATPASE DOMAIN-CONTAINING PROTEIN"/>
    <property type="match status" value="1"/>
</dbReference>
<name>A0A660SID1_UNCW3</name>
<dbReference type="Pfam" id="PF13173">
    <property type="entry name" value="AAA_14"/>
    <property type="match status" value="1"/>
</dbReference>
<evidence type="ECO:0000313" key="3">
    <source>
        <dbReference type="Proteomes" id="UP000268469"/>
    </source>
</evidence>
<dbReference type="AlphaFoldDB" id="A0A660SID1"/>
<protein>
    <recommendedName>
        <fullName evidence="1">AAA+ ATPase domain-containing protein</fullName>
    </recommendedName>
</protein>
<dbReference type="InterPro" id="IPR027417">
    <property type="entry name" value="P-loop_NTPase"/>
</dbReference>
<organism evidence="2 3">
    <name type="scientific">candidate division WOR-3 bacterium</name>
    <dbReference type="NCBI Taxonomy" id="2052148"/>
    <lineage>
        <taxon>Bacteria</taxon>
        <taxon>Bacteria division WOR-3</taxon>
    </lineage>
</organism>
<dbReference type="InterPro" id="IPR041682">
    <property type="entry name" value="AAA_14"/>
</dbReference>
<gene>
    <name evidence="2" type="ORF">DRP53_04700</name>
</gene>
<dbReference type="InterPro" id="IPR003593">
    <property type="entry name" value="AAA+_ATPase"/>
</dbReference>
<evidence type="ECO:0000259" key="1">
    <source>
        <dbReference type="SMART" id="SM00382"/>
    </source>
</evidence>